<dbReference type="GO" id="GO:0016747">
    <property type="term" value="F:acyltransferase activity, transferring groups other than amino-acyl groups"/>
    <property type="evidence" value="ECO:0007669"/>
    <property type="project" value="InterPro"/>
</dbReference>
<protein>
    <submittedName>
        <fullName evidence="6">Type III polyketide synthase</fullName>
    </submittedName>
</protein>
<dbReference type="PANTHER" id="PTHR11877">
    <property type="entry name" value="HYDROXYMETHYLGLUTARYL-COA SYNTHASE"/>
    <property type="match status" value="1"/>
</dbReference>
<dbReference type="EMBL" id="RXOL01000001">
    <property type="protein sequence ID" value="RVQ68997.1"/>
    <property type="molecule type" value="Genomic_DNA"/>
</dbReference>
<dbReference type="Gene3D" id="3.40.47.10">
    <property type="match status" value="2"/>
</dbReference>
<evidence type="ECO:0000256" key="1">
    <source>
        <dbReference type="ARBA" id="ARBA00005531"/>
    </source>
</evidence>
<dbReference type="Proteomes" id="UP000283003">
    <property type="component" value="Unassembled WGS sequence"/>
</dbReference>
<dbReference type="InterPro" id="IPR011141">
    <property type="entry name" value="Polyketide_synthase_type-III"/>
</dbReference>
<dbReference type="InterPro" id="IPR016039">
    <property type="entry name" value="Thiolase-like"/>
</dbReference>
<evidence type="ECO:0000259" key="5">
    <source>
        <dbReference type="Pfam" id="PF02797"/>
    </source>
</evidence>
<feature type="domain" description="Chalcone/stilbene synthase C-terminal" evidence="5">
    <location>
        <begin position="220"/>
        <end position="345"/>
    </location>
</feature>
<dbReference type="PANTHER" id="PTHR11877:SF46">
    <property type="entry name" value="TYPE III POLYKETIDE SYNTHASE A"/>
    <property type="match status" value="1"/>
</dbReference>
<dbReference type="RefSeq" id="WP_127611182.1">
    <property type="nucleotide sequence ID" value="NZ_RXOL01000001.1"/>
</dbReference>
<dbReference type="InterPro" id="IPR012328">
    <property type="entry name" value="Chalcone/stilbene_synt_C"/>
</dbReference>
<dbReference type="Pfam" id="PF00195">
    <property type="entry name" value="Chal_sti_synt_N"/>
    <property type="match status" value="1"/>
</dbReference>
<feature type="domain" description="Chalcone/stilbene synthase N-terminal" evidence="4">
    <location>
        <begin position="75"/>
        <end position="208"/>
    </location>
</feature>
<dbReference type="SUPFAM" id="SSF53901">
    <property type="entry name" value="Thiolase-like"/>
    <property type="match status" value="2"/>
</dbReference>
<evidence type="ECO:0000256" key="2">
    <source>
        <dbReference type="ARBA" id="ARBA00022679"/>
    </source>
</evidence>
<sequence>MTLAYINRIGTALPPHEAHGTFLEWAESRIRDKRRVALFRRMASRSGIALRWTVLTPPPGGTQTGTGGFYGDGGMPPTSARMAIYADAAPDLSIAATKSLGRLDDVTHVVLASCTGFVAPGIDQIVARRLGLSDTVERTLIGFMGCYAAVAALRTARHIVRSEPAAKVLVITVELCSLHLQNENDVDQILTMLLFGDGAAAALVSAEPVGIQMDSVFSSTLEDSAELIGWTIGDTGFDMTLSGAVPARIAEAIGDGKMESQFGAADAVDSWAVHAGGRTVLDAVERGFGLDPAMLEHSRAVLRDCGNMSSATLMFVLRRILDSGEQVGNGVALAFGPGLAVEGFRYRMAA</sequence>
<name>A0A437H050_9SPHN</name>
<evidence type="ECO:0000313" key="7">
    <source>
        <dbReference type="Proteomes" id="UP000283003"/>
    </source>
</evidence>
<organism evidence="6 7">
    <name type="scientific">Croceicoccus ponticola</name>
    <dbReference type="NCBI Taxonomy" id="2217664"/>
    <lineage>
        <taxon>Bacteria</taxon>
        <taxon>Pseudomonadati</taxon>
        <taxon>Pseudomonadota</taxon>
        <taxon>Alphaproteobacteria</taxon>
        <taxon>Sphingomonadales</taxon>
        <taxon>Erythrobacteraceae</taxon>
        <taxon>Croceicoccus</taxon>
    </lineage>
</organism>
<dbReference type="PIRSF" id="PIRSF000451">
    <property type="entry name" value="PKS_III"/>
    <property type="match status" value="1"/>
</dbReference>
<dbReference type="AlphaFoldDB" id="A0A437H050"/>
<proteinExistence type="inferred from homology"/>
<comment type="caution">
    <text evidence="6">The sequence shown here is derived from an EMBL/GenBank/DDBJ whole genome shotgun (WGS) entry which is preliminary data.</text>
</comment>
<keyword evidence="7" id="KW-1185">Reference proteome</keyword>
<evidence type="ECO:0000256" key="3">
    <source>
        <dbReference type="PIRSR" id="PIRSR000451-1"/>
    </source>
</evidence>
<comment type="similarity">
    <text evidence="1">Belongs to the thiolase-like superfamily. Chalcone/stilbene synthases family.</text>
</comment>
<dbReference type="OrthoDB" id="9786288at2"/>
<dbReference type="CDD" id="cd00831">
    <property type="entry name" value="CHS_like"/>
    <property type="match status" value="1"/>
</dbReference>
<dbReference type="GO" id="GO:0030639">
    <property type="term" value="P:polyketide biosynthetic process"/>
    <property type="evidence" value="ECO:0007669"/>
    <property type="project" value="TreeGrafter"/>
</dbReference>
<accession>A0A437H050</accession>
<feature type="active site" description="Acyl-thioester intermediate" evidence="3">
    <location>
        <position position="146"/>
    </location>
</feature>
<dbReference type="Pfam" id="PF02797">
    <property type="entry name" value="Chal_sti_synt_C"/>
    <property type="match status" value="1"/>
</dbReference>
<evidence type="ECO:0000259" key="4">
    <source>
        <dbReference type="Pfam" id="PF00195"/>
    </source>
</evidence>
<dbReference type="InterPro" id="IPR001099">
    <property type="entry name" value="Chalcone/stilbene_synt_N"/>
</dbReference>
<reference evidence="6 7" key="1">
    <citation type="submission" date="2018-12" db="EMBL/GenBank/DDBJ databases">
        <title>Croceicoccus ponticola sp. nov., a lipolytic bacterium isolated from seawater.</title>
        <authorList>
            <person name="Yoon J.-H."/>
        </authorList>
    </citation>
    <scope>NUCLEOTIDE SEQUENCE [LARGE SCALE GENOMIC DNA]</scope>
    <source>
        <strain evidence="6 7">GM-16</strain>
    </source>
</reference>
<keyword evidence="2" id="KW-0808">Transferase</keyword>
<gene>
    <name evidence="6" type="ORF">EKN06_01925</name>
</gene>
<evidence type="ECO:0000313" key="6">
    <source>
        <dbReference type="EMBL" id="RVQ68997.1"/>
    </source>
</evidence>